<evidence type="ECO:0000256" key="1">
    <source>
        <dbReference type="SAM" id="SignalP"/>
    </source>
</evidence>
<dbReference type="RefSeq" id="WP_200311237.1">
    <property type="nucleotide sequence ID" value="NZ_JAENIM010000039.1"/>
</dbReference>
<feature type="signal peptide" evidence="1">
    <location>
        <begin position="1"/>
        <end position="21"/>
    </location>
</feature>
<organism evidence="2 3">
    <name type="scientific">Persicirhabdus sediminis</name>
    <dbReference type="NCBI Taxonomy" id="454144"/>
    <lineage>
        <taxon>Bacteria</taxon>
        <taxon>Pseudomonadati</taxon>
        <taxon>Verrucomicrobiota</taxon>
        <taxon>Verrucomicrobiia</taxon>
        <taxon>Verrucomicrobiales</taxon>
        <taxon>Verrucomicrobiaceae</taxon>
        <taxon>Persicirhabdus</taxon>
    </lineage>
</organism>
<name>A0A8J7MG75_9BACT</name>
<comment type="caution">
    <text evidence="2">The sequence shown here is derived from an EMBL/GenBank/DDBJ whole genome shotgun (WGS) entry which is preliminary data.</text>
</comment>
<feature type="chain" id="PRO_5035242544" evidence="1">
    <location>
        <begin position="22"/>
        <end position="2964"/>
    </location>
</feature>
<sequence length="2964" mass="325134">MNKLFKNIALILLVLSSAAIAQLDQPEIFLKTIPAGFQTVDIDDDGYGNNYVLGVRDGRAIIVKYDSSGNTVSDEDIDLGGITPIAFDVVNQPTGCDIYVVSSSRLVKYTIDYGTGAQSLAINRGLYNGVVDVTYAEATDKLFIAFQVGNIPPYVMVYTNEGASFQEYLVYDHLGWQNQSVRSIASDDQGNLYLVGNTGSNANSNWGGYRPNVSGSVSSNRPYIVKTKSDFTQYTLEQPSNIDYAFDVHFNNGWVYVTGSDVSDTELFVERFDTSLESSKILKVTNPSYSNLTPVTASNFKKFNVSADALDNIFLTGFVGAGTTKFYEDGSSDEFSSVATTGDSAYVAKLNSNFEYEWVKTPVQAPFPELGSHLRLNWDAVNSRLWWSGSFKGINGITMQEGADASTAKTLPFEISKWQGFTAVFEPDGEFTQVVDFSLVTDYAKNIVTINGSQLESADETLSLIVDSNITIRSPRTVYSYNGEDDGDKGLVEGAETSDINGEIGDKLIFNYADTRYSFINFSVNSVVEDSNATVYNFDLTQSTTVKLEWFVEYALEVDSYLDDTNSRATVSPNDTSYVPRLDSKASGNPLPSVGKHWIEKDLPVVMEINGAVENLTLHPGLAIRYVPWRYRLTGVATGNENAEPSATSSGTFETVEDRQQLKEFKMTGPATVTYDWKLQYGVSTNGSNSAADSQLLIEVVGDPPTPTTTQNDHIGGGLAWFDDSTVLKICAPRNLAVNSGLLEISGWFNGDNHIFSPTEGTFDTSQSNIFSADQLNDGFSTYTPSAGDFAGEEYVCKQVTLDRPAVATWNYGAKVIYKSVQIGEYIQFTAEEIAQYGLIVSQQPTLESSSGSGSDGVATSNDFIWDDVAKRFFAVRPIEMNLLWATTTGQVAKVNLTSDWGTPNYKYIANAPAVSLIPRPPVNEPNDLVFQSVAYTNAGGEVDDEVNFSANADGYTVLEFNRITTSGRGGTAQNVVELKVVRSDFWDTNLAAPISKNIGEKITSDKDLADLGTGYVFFPNARFNPYIYNRELFIGGAIWDEANAPGPVIAVNKNPTESEANGDLFVVLWYDDPSLNDYILWPYIAERYSPDWPANPGRILMSSGYGSESVAADGSEQNVVEASTIDGVDVAASTTFDPARFEQVQIYVQDNALLPGYNPNEEHALMAPSLRYAAVAPRPLAAYAMRDNDLNLATENASYTSHPYVLVQFLDKLENEFKMKVYQVVREDLANYPNGFSSEMEAGEPVIPFYPLGVVSGATLCKANYAKEGDPAKLVYWTDHKGTSWAVSGEGEFTSYFYYPLSTDFWWPGGAKSVGECVAWLPNNATARNADQFDIEYDKPDQVPAAQGVDYATVWPLDLPTIKVGETLTFAGGEYAADNPESPGLPGVLAWSAGEVIYDDLNPDMREGSTSTDGKDFDSYTARMISALEERRVSLPVALFPEELLPATGRTTVDGTVYLFDELSSSLKKRIFYNPLTGELGIKGVLNDKDISDDTLTAAPPAVYVLEPNILTQTEYDELLGTGDGSPFGDVNANENWRNAVTALFKLSRNPNQLTDNRITVGNSYTAGLQVQSFEQPDGSSIDDDNYAESYQAMGPGLALVTNPAFLDPNDSSLPDVSYITLAENNDSSLGGSPVILHVIKVDRRERYRGAIKVVLSDNVFDENIILRHTGDFGAAPDDLVFDWWYRVEDGTEALPPDQIAAGELNPWKLFPDPSDNNGVGFSQLALKGNPQAPELLLADSLWFVRYRHKDETPDDPISWERSPEIPYEWAGAGNSRPGDYQAQLAQGWVKRVLDAVNPYEARISDFTGDSPSTYASMIQQFGQRYEGPVALNPDKNVIENVGLIELYSTVLDRARSLSIDLSTPVSTPGITNALLLASTRLADFYMLLGNEAYTDAMDPTIGHGSDSASYGYLAPTVFTFQNQLSSKIEEELALLRGVDDYKARPVYNRLFWNFTKGEGEAAYATSYNISDVTKDGFINEDDAMVLYPQGHGDAWGHYLTAIGGQYALLNSPFFNWVSRSELYSLQDVVFEVDFLDERKFAQVAAAKAKAGAQIVDLSYRSSYVADPESQWQGYLDTDSERAWGVEGSARRAGQAAYFDWVTANALIPSVHPNSSKTGIEKVDRTTVKDIAVISANMNAIQLTYEQANNGYNPLGLAGNTVPFDIDPNDLGENASGASHFEQVYERAVVALSNAATMFDNANKIDNLLRNIENTEIDFRRSVFEEDMAYRNQLIEIFGTPYAGTIGSGSLYPAGYDGPDTSLYMYVDKQVREITADTVPGMTSGFESDIEDISDSFSDFTDTDYRANFAPSFSSNNPSDWFSNFDGVNYITTDSNGISFDSDSARVGLTNMQLPIKASGYTFEAPDSWGARANPGQLQLHISAMIQKEAELAKAIAAWDGFQGGVVRQLRLIAAQEDMDDDVRGLLAGKIANNTILGATIVGLKTAANVMDTLADLTPETAAVPSKFIPTTLPTAGFSFSPGDALAAARGALSVIGLGVEVTLKAGVVAANGVTDLAELTKDLIDMGLDYEIDDEERSFAMKQALVELENMVGDEGILRVEVYRQQEALRALSDEYRAILLKGARLIDEREAYNKRVAELVQRNRYQDMSFRVSRNAALARYREAFDLAARYAYLAAKAYDYETNLHADDAGSAQAILTDIVRERSIGYISKSTPNQGYGGLAESLADLKANYDVLKGQLGLNNPQAESGRFSLRRELYRISTDSSSDTNWRDQLAAKKVDNLWDLPEFRRYCRPFAAYDPAVAEPGLVIDFTSEIIAGKNFFGQALAGGDNAYDPTNFSTKIFSVGAWFEGYLSDSFTSGLSETPRVYLVPVGSDVMMYPSDNQLGVRMWDVLDQKIPVPYPVIDSNLDDNAWRPLDTLGGTDAEIRRFSSFRAYPDSGSFAADEMTFDTRLVGRSVWNTRWLLIIPGRTLKADADDGLQTFIDNVSDIKLYFQTYGFSGN</sequence>
<dbReference type="EMBL" id="JAENIM010000039">
    <property type="protein sequence ID" value="MBK1791224.1"/>
    <property type="molecule type" value="Genomic_DNA"/>
</dbReference>
<evidence type="ECO:0000313" key="3">
    <source>
        <dbReference type="Proteomes" id="UP000624703"/>
    </source>
</evidence>
<keyword evidence="1" id="KW-0732">Signal</keyword>
<accession>A0A8J7MG75</accession>
<protein>
    <submittedName>
        <fullName evidence="2">Uncharacterized protein</fullName>
    </submittedName>
</protein>
<dbReference type="Proteomes" id="UP000624703">
    <property type="component" value="Unassembled WGS sequence"/>
</dbReference>
<keyword evidence="3" id="KW-1185">Reference proteome</keyword>
<proteinExistence type="predicted"/>
<gene>
    <name evidence="2" type="ORF">JIN82_08675</name>
</gene>
<evidence type="ECO:0000313" key="2">
    <source>
        <dbReference type="EMBL" id="MBK1791224.1"/>
    </source>
</evidence>
<reference evidence="2" key="1">
    <citation type="submission" date="2021-01" db="EMBL/GenBank/DDBJ databases">
        <title>Modified the classification status of verrucomicrobia.</title>
        <authorList>
            <person name="Feng X."/>
        </authorList>
    </citation>
    <scope>NUCLEOTIDE SEQUENCE</scope>
    <source>
        <strain evidence="2">_KCTC 22039</strain>
    </source>
</reference>